<dbReference type="GO" id="GO:0004674">
    <property type="term" value="F:protein serine/threonine kinase activity"/>
    <property type="evidence" value="ECO:0007669"/>
    <property type="project" value="TreeGrafter"/>
</dbReference>
<comment type="caution">
    <text evidence="2">The sequence shown here is derived from an EMBL/GenBank/DDBJ whole genome shotgun (WGS) entry which is preliminary data.</text>
</comment>
<gene>
    <name evidence="2" type="ORF">AKO1_012419</name>
</gene>
<proteinExistence type="predicted"/>
<accession>A0AAW2YYM6</accession>
<dbReference type="GO" id="GO:0005524">
    <property type="term" value="F:ATP binding"/>
    <property type="evidence" value="ECO:0007669"/>
    <property type="project" value="InterPro"/>
</dbReference>
<evidence type="ECO:0000313" key="3">
    <source>
        <dbReference type="Proteomes" id="UP001431209"/>
    </source>
</evidence>
<sequence length="815" mass="94344">MMRRKLDLALMQIHDNKKKAVNDGLFDQHCFYSSTTLRFFDFLETYQYGPYMVCVVSSPAYPPWPCIIIPYEEIDIDPFILEQKGASTHLARLYAAEDYVWTNKEDMKQFQPQSRNDWGNILEKAHVMALKDVDEVQDKKHLVTILKPNYCFTCGRINELSVHPCSICCRKHHLRCCNIDEHVFKKVRNLVCMSCCILHSESNTPMGEGVPELLGDILGNKSYQKMCLLNNAHNANQRNDDLARSWNANFTNVFYKSNSTLLAHVATFLSSNDIECDIQDISNDMNQRKLIMGSLAAIRYTFNKRSDFYYESDIFNLSCSILSIHNIRISISQVSGRGEVLYGLKLMPKMVGLHKQHPMFVLDYNQDSLSLNKLFAYMFFFLKDFVHAKCLNFWPSLVHVFENKPLCIGMSASKENFKIFLAGIDLLLDGDNLHWSMVVQDVYEGKLYDAHDVASLITCIHTSIPEIKTNINIRTCGERLNIIQDEVNFRPLTKQRQSDGVSGAILRNATIKKTLTQNEQHLKVHIVYDTFNQPYKDKNVDELWYSNDKYLVVHKRKTQLTFVEIRSYQNTILVRRQMRYPMDGEWVQYKRQAQSLNTIQYIPMVYGICMQKKTDYMFVAMETLESLPTKFQTISDLLDLIKNILTCIKQLHKDGYVHRDIKPSNMMCSGIGEVKLIDFDLTIRISETHTQKKYILGTPQYRAPEVGVIVYDERVDVYSAGVSIAELIHGGPFDYYSCDDSGEEYDEFDSKNKVMQFFENFDHHMTSKSRNLFGDRNQCVGSKLEKIKFLVTNMMVTSISNRCSMGTCLEFVKKI</sequence>
<reference evidence="2 3" key="1">
    <citation type="submission" date="2024-03" db="EMBL/GenBank/DDBJ databases">
        <title>The Acrasis kona genome and developmental transcriptomes reveal deep origins of eukaryotic multicellular pathways.</title>
        <authorList>
            <person name="Sheikh S."/>
            <person name="Fu C.-J."/>
            <person name="Brown M.W."/>
            <person name="Baldauf S.L."/>
        </authorList>
    </citation>
    <scope>NUCLEOTIDE SEQUENCE [LARGE SCALE GENOMIC DNA]</scope>
    <source>
        <strain evidence="2 3">ATCC MYA-3509</strain>
    </source>
</reference>
<dbReference type="CDD" id="cd15489">
    <property type="entry name" value="PHD_SF"/>
    <property type="match status" value="1"/>
</dbReference>
<dbReference type="Proteomes" id="UP001431209">
    <property type="component" value="Unassembled WGS sequence"/>
</dbReference>
<dbReference type="InterPro" id="IPR008271">
    <property type="entry name" value="Ser/Thr_kinase_AS"/>
</dbReference>
<keyword evidence="3" id="KW-1185">Reference proteome</keyword>
<dbReference type="PROSITE" id="PS50011">
    <property type="entry name" value="PROTEIN_KINASE_DOM"/>
    <property type="match status" value="1"/>
</dbReference>
<dbReference type="Gene3D" id="2.30.30.140">
    <property type="match status" value="1"/>
</dbReference>
<dbReference type="SUPFAM" id="SSF63748">
    <property type="entry name" value="Tudor/PWWP/MBT"/>
    <property type="match status" value="1"/>
</dbReference>
<dbReference type="EMBL" id="JAOPGA020000791">
    <property type="protein sequence ID" value="KAL0481761.1"/>
    <property type="molecule type" value="Genomic_DNA"/>
</dbReference>
<name>A0AAW2YYM6_9EUKA</name>
<dbReference type="InterPro" id="IPR011009">
    <property type="entry name" value="Kinase-like_dom_sf"/>
</dbReference>
<protein>
    <recommendedName>
        <fullName evidence="1">Protein kinase domain-containing protein</fullName>
    </recommendedName>
</protein>
<dbReference type="Gene3D" id="1.10.510.10">
    <property type="entry name" value="Transferase(Phosphotransferase) domain 1"/>
    <property type="match status" value="1"/>
</dbReference>
<evidence type="ECO:0000259" key="1">
    <source>
        <dbReference type="PROSITE" id="PS50011"/>
    </source>
</evidence>
<dbReference type="GO" id="GO:0005634">
    <property type="term" value="C:nucleus"/>
    <property type="evidence" value="ECO:0007669"/>
    <property type="project" value="TreeGrafter"/>
</dbReference>
<dbReference type="Pfam" id="PF00069">
    <property type="entry name" value="Pkinase"/>
    <property type="match status" value="1"/>
</dbReference>
<evidence type="ECO:0000313" key="2">
    <source>
        <dbReference type="EMBL" id="KAL0481761.1"/>
    </source>
</evidence>
<dbReference type="InterPro" id="IPR000719">
    <property type="entry name" value="Prot_kinase_dom"/>
</dbReference>
<feature type="domain" description="Protein kinase" evidence="1">
    <location>
        <begin position="491"/>
        <end position="815"/>
    </location>
</feature>
<dbReference type="SMART" id="SM00220">
    <property type="entry name" value="S_TKc"/>
    <property type="match status" value="1"/>
</dbReference>
<dbReference type="GO" id="GO:0044773">
    <property type="term" value="P:mitotic DNA damage checkpoint signaling"/>
    <property type="evidence" value="ECO:0007669"/>
    <property type="project" value="TreeGrafter"/>
</dbReference>
<organism evidence="2 3">
    <name type="scientific">Acrasis kona</name>
    <dbReference type="NCBI Taxonomy" id="1008807"/>
    <lineage>
        <taxon>Eukaryota</taxon>
        <taxon>Discoba</taxon>
        <taxon>Heterolobosea</taxon>
        <taxon>Tetramitia</taxon>
        <taxon>Eutetramitia</taxon>
        <taxon>Acrasidae</taxon>
        <taxon>Acrasis</taxon>
    </lineage>
</organism>
<dbReference type="PANTHER" id="PTHR44167">
    <property type="entry name" value="OVARIAN-SPECIFIC SERINE/THREONINE-PROTEIN KINASE LOK-RELATED"/>
    <property type="match status" value="1"/>
</dbReference>
<dbReference type="PROSITE" id="PS00108">
    <property type="entry name" value="PROTEIN_KINASE_ST"/>
    <property type="match status" value="1"/>
</dbReference>
<dbReference type="SUPFAM" id="SSF56112">
    <property type="entry name" value="Protein kinase-like (PK-like)"/>
    <property type="match status" value="1"/>
</dbReference>
<dbReference type="AlphaFoldDB" id="A0AAW2YYM6"/>
<dbReference type="PANTHER" id="PTHR44167:SF30">
    <property type="entry name" value="PHOSPHORYLASE KINASE"/>
    <property type="match status" value="1"/>
</dbReference>